<evidence type="ECO:0000256" key="1">
    <source>
        <dbReference type="ARBA" id="ARBA00023015"/>
    </source>
</evidence>
<keyword evidence="1" id="KW-0805">Transcription regulation</keyword>
<evidence type="ECO:0000313" key="6">
    <source>
        <dbReference type="EMBL" id="TQM01098.1"/>
    </source>
</evidence>
<evidence type="ECO:0000256" key="4">
    <source>
        <dbReference type="PROSITE-ProRule" id="PRU00335"/>
    </source>
</evidence>
<evidence type="ECO:0000256" key="2">
    <source>
        <dbReference type="ARBA" id="ARBA00023125"/>
    </source>
</evidence>
<proteinExistence type="predicted"/>
<dbReference type="InterPro" id="IPR011075">
    <property type="entry name" value="TetR_C"/>
</dbReference>
<dbReference type="SUPFAM" id="SSF48498">
    <property type="entry name" value="Tetracyclin repressor-like, C-terminal domain"/>
    <property type="match status" value="1"/>
</dbReference>
<evidence type="ECO:0000259" key="5">
    <source>
        <dbReference type="PROSITE" id="PS50977"/>
    </source>
</evidence>
<dbReference type="Gene3D" id="1.10.357.10">
    <property type="entry name" value="Tetracycline Repressor, domain 2"/>
    <property type="match status" value="1"/>
</dbReference>
<comment type="caution">
    <text evidence="6">The sequence shown here is derived from an EMBL/GenBank/DDBJ whole genome shotgun (WGS) entry which is preliminary data.</text>
</comment>
<dbReference type="PANTHER" id="PTHR47506:SF1">
    <property type="entry name" value="HTH-TYPE TRANSCRIPTIONAL REGULATOR YJDC"/>
    <property type="match status" value="1"/>
</dbReference>
<dbReference type="Pfam" id="PF16925">
    <property type="entry name" value="TetR_C_13"/>
    <property type="match status" value="1"/>
</dbReference>
<dbReference type="RefSeq" id="WP_141960975.1">
    <property type="nucleotide sequence ID" value="NZ_VFOZ01000001.1"/>
</dbReference>
<dbReference type="AlphaFoldDB" id="A0A543CW61"/>
<dbReference type="InterPro" id="IPR001647">
    <property type="entry name" value="HTH_TetR"/>
</dbReference>
<dbReference type="Pfam" id="PF00440">
    <property type="entry name" value="TetR_N"/>
    <property type="match status" value="1"/>
</dbReference>
<dbReference type="GO" id="GO:0003677">
    <property type="term" value="F:DNA binding"/>
    <property type="evidence" value="ECO:0007669"/>
    <property type="project" value="UniProtKB-UniRule"/>
</dbReference>
<protein>
    <submittedName>
        <fullName evidence="6">TetR family transcriptional regulator</fullName>
    </submittedName>
</protein>
<dbReference type="OrthoDB" id="9805134at2"/>
<evidence type="ECO:0000256" key="3">
    <source>
        <dbReference type="ARBA" id="ARBA00023163"/>
    </source>
</evidence>
<keyword evidence="7" id="KW-1185">Reference proteome</keyword>
<accession>A0A543CW61</accession>
<dbReference type="Gene3D" id="1.10.10.60">
    <property type="entry name" value="Homeodomain-like"/>
    <property type="match status" value="1"/>
</dbReference>
<feature type="DNA-binding region" description="H-T-H motif" evidence="4">
    <location>
        <begin position="36"/>
        <end position="55"/>
    </location>
</feature>
<feature type="domain" description="HTH tetR-type" evidence="5">
    <location>
        <begin position="13"/>
        <end position="73"/>
    </location>
</feature>
<dbReference type="SUPFAM" id="SSF46689">
    <property type="entry name" value="Homeodomain-like"/>
    <property type="match status" value="1"/>
</dbReference>
<dbReference type="EMBL" id="VFOZ01000001">
    <property type="protein sequence ID" value="TQM01098.1"/>
    <property type="molecule type" value="Genomic_DNA"/>
</dbReference>
<organism evidence="6 7">
    <name type="scientific">Actinoallomurus bryophytorum</name>
    <dbReference type="NCBI Taxonomy" id="1490222"/>
    <lineage>
        <taxon>Bacteria</taxon>
        <taxon>Bacillati</taxon>
        <taxon>Actinomycetota</taxon>
        <taxon>Actinomycetes</taxon>
        <taxon>Streptosporangiales</taxon>
        <taxon>Thermomonosporaceae</taxon>
        <taxon>Actinoallomurus</taxon>
    </lineage>
</organism>
<dbReference type="PRINTS" id="PR00455">
    <property type="entry name" value="HTHTETR"/>
</dbReference>
<reference evidence="6 7" key="1">
    <citation type="submission" date="2019-06" db="EMBL/GenBank/DDBJ databases">
        <title>Sequencing the genomes of 1000 actinobacteria strains.</title>
        <authorList>
            <person name="Klenk H.-P."/>
        </authorList>
    </citation>
    <scope>NUCLEOTIDE SEQUENCE [LARGE SCALE GENOMIC DNA]</scope>
    <source>
        <strain evidence="6 7">DSM 102200</strain>
    </source>
</reference>
<sequence>MSTAGGTRGRPRTFDRDAALAAATQLFWERGYQATSVSELTQAMGIRPASLYAAFGDKQSLFKEVVAAYGHSPAGAFVGAALGEEPTAYAAFARILREAAEIYPDPSHPAGCLTISAATNVAVQDADVEAFLRDLRNANLRVFQDRLTAARQAGELPGDTDPHALAGYFAAVIQGMSQRARDGAGRTELIQVAELALTAWPTHRPSPRNRPASRPD</sequence>
<keyword evidence="3" id="KW-0804">Transcription</keyword>
<name>A0A543CW61_9ACTN</name>
<dbReference type="PANTHER" id="PTHR47506">
    <property type="entry name" value="TRANSCRIPTIONAL REGULATORY PROTEIN"/>
    <property type="match status" value="1"/>
</dbReference>
<evidence type="ECO:0000313" key="7">
    <source>
        <dbReference type="Proteomes" id="UP000316096"/>
    </source>
</evidence>
<dbReference type="InterPro" id="IPR036271">
    <property type="entry name" value="Tet_transcr_reg_TetR-rel_C_sf"/>
</dbReference>
<keyword evidence="2 4" id="KW-0238">DNA-binding</keyword>
<dbReference type="Proteomes" id="UP000316096">
    <property type="component" value="Unassembled WGS sequence"/>
</dbReference>
<dbReference type="PROSITE" id="PS50977">
    <property type="entry name" value="HTH_TETR_2"/>
    <property type="match status" value="1"/>
</dbReference>
<gene>
    <name evidence="6" type="ORF">FB559_6842</name>
</gene>
<dbReference type="InterPro" id="IPR009057">
    <property type="entry name" value="Homeodomain-like_sf"/>
</dbReference>